<dbReference type="RefSeq" id="WP_272084655.1">
    <property type="nucleotide sequence ID" value="NZ_JAQNDL010000001.1"/>
</dbReference>
<gene>
    <name evidence="1" type="ORF">POL25_04855</name>
</gene>
<dbReference type="EMBL" id="JAQNDL010000001">
    <property type="protein sequence ID" value="MDC0716208.1"/>
    <property type="molecule type" value="Genomic_DNA"/>
</dbReference>
<keyword evidence="2" id="KW-1185">Reference proteome</keyword>
<evidence type="ECO:0000313" key="2">
    <source>
        <dbReference type="Proteomes" id="UP001221686"/>
    </source>
</evidence>
<sequence>MVAKARIVVLVSDELVTDVDVELNAAPSFILGWHFGVSDASIYMEGELIDTAALARRFAPADATAPQTATMPAEAPAAAPASMALQLGDFKTFTELMHGSLAALTQLQLQTFEAAAANTRRLFDEQMKDLREYSKECSDQRRQHREALKEIDTFDRGLHIAAAAEHAAFRAAQFGRKKPEAEGITTSDLIAGFSNIGGQPS</sequence>
<proteinExistence type="predicted"/>
<comment type="caution">
    <text evidence="1">The sequence shown here is derived from an EMBL/GenBank/DDBJ whole genome shotgun (WGS) entry which is preliminary data.</text>
</comment>
<protein>
    <submittedName>
        <fullName evidence="1">Uncharacterized protein</fullName>
    </submittedName>
</protein>
<accession>A0ABT5DU07</accession>
<reference evidence="1 2" key="1">
    <citation type="submission" date="2022-11" db="EMBL/GenBank/DDBJ databases">
        <title>Minimal conservation of predation-associated metabolite biosynthetic gene clusters underscores biosynthetic potential of Myxococcota including descriptions for ten novel species: Archangium lansinium sp. nov., Myxococcus landrumus sp. nov., Nannocystis bai.</title>
        <authorList>
            <person name="Ahearne A."/>
            <person name="Stevens C."/>
            <person name="Dowd S."/>
        </authorList>
    </citation>
    <scope>NUCLEOTIDE SEQUENCE [LARGE SCALE GENOMIC DNA]</scope>
    <source>
        <strain evidence="1 2">BB15-2</strain>
    </source>
</reference>
<evidence type="ECO:0000313" key="1">
    <source>
        <dbReference type="EMBL" id="MDC0716208.1"/>
    </source>
</evidence>
<organism evidence="1 2">
    <name type="scientific">Nannocystis bainbridge</name>
    <dbReference type="NCBI Taxonomy" id="2995303"/>
    <lineage>
        <taxon>Bacteria</taxon>
        <taxon>Pseudomonadati</taxon>
        <taxon>Myxococcota</taxon>
        <taxon>Polyangia</taxon>
        <taxon>Nannocystales</taxon>
        <taxon>Nannocystaceae</taxon>
        <taxon>Nannocystis</taxon>
    </lineage>
</organism>
<dbReference type="Proteomes" id="UP001221686">
    <property type="component" value="Unassembled WGS sequence"/>
</dbReference>
<name>A0ABT5DU07_9BACT</name>